<feature type="domain" description="Endonuclease/exonuclease/phosphatase" evidence="2">
    <location>
        <begin position="289"/>
        <end position="476"/>
    </location>
</feature>
<dbReference type="STRING" id="283909.R7URL6"/>
<dbReference type="SUPFAM" id="SSF56219">
    <property type="entry name" value="DNase I-like"/>
    <property type="match status" value="1"/>
</dbReference>
<dbReference type="PANTHER" id="PTHR33776">
    <property type="entry name" value="ENDO/EXONUCLEASE/PHOSPHATASE DOMAIN-CONTAINING PROTEIN"/>
    <property type="match status" value="1"/>
</dbReference>
<reference evidence="3 5" key="2">
    <citation type="journal article" date="2013" name="Nature">
        <title>Insights into bilaterian evolution from three spiralian genomes.</title>
        <authorList>
            <person name="Simakov O."/>
            <person name="Marletaz F."/>
            <person name="Cho S.J."/>
            <person name="Edsinger-Gonzales E."/>
            <person name="Havlak P."/>
            <person name="Hellsten U."/>
            <person name="Kuo D.H."/>
            <person name="Larsson T."/>
            <person name="Lv J."/>
            <person name="Arendt D."/>
            <person name="Savage R."/>
            <person name="Osoegawa K."/>
            <person name="de Jong P."/>
            <person name="Grimwood J."/>
            <person name="Chapman J.A."/>
            <person name="Shapiro H."/>
            <person name="Aerts A."/>
            <person name="Otillar R.P."/>
            <person name="Terry A.Y."/>
            <person name="Boore J.L."/>
            <person name="Grigoriev I.V."/>
            <person name="Lindberg D.R."/>
            <person name="Seaver E.C."/>
            <person name="Weisblat D.A."/>
            <person name="Putnam N.H."/>
            <person name="Rokhsar D.S."/>
        </authorList>
    </citation>
    <scope>NUCLEOTIDE SEQUENCE</scope>
    <source>
        <strain evidence="3 5">I ESC-2004</strain>
    </source>
</reference>
<reference evidence="5" key="1">
    <citation type="submission" date="2012-12" db="EMBL/GenBank/DDBJ databases">
        <authorList>
            <person name="Hellsten U."/>
            <person name="Grimwood J."/>
            <person name="Chapman J.A."/>
            <person name="Shapiro H."/>
            <person name="Aerts A."/>
            <person name="Otillar R.P."/>
            <person name="Terry A.Y."/>
            <person name="Boore J.L."/>
            <person name="Simakov O."/>
            <person name="Marletaz F."/>
            <person name="Cho S.-J."/>
            <person name="Edsinger-Gonzales E."/>
            <person name="Havlak P."/>
            <person name="Kuo D.-H."/>
            <person name="Larsson T."/>
            <person name="Lv J."/>
            <person name="Arendt D."/>
            <person name="Savage R."/>
            <person name="Osoegawa K."/>
            <person name="de Jong P."/>
            <person name="Lindberg D.R."/>
            <person name="Seaver E.C."/>
            <person name="Weisblat D.A."/>
            <person name="Putnam N.H."/>
            <person name="Grigoriev I.V."/>
            <person name="Rokhsar D.S."/>
        </authorList>
    </citation>
    <scope>NUCLEOTIDE SEQUENCE</scope>
    <source>
        <strain evidence="5">I ESC-2004</strain>
    </source>
</reference>
<keyword evidence="1" id="KW-0175">Coiled coil</keyword>
<dbReference type="EMBL" id="AMQN01021512">
    <property type="status" value="NOT_ANNOTATED_CDS"/>
    <property type="molecule type" value="Genomic_DNA"/>
</dbReference>
<dbReference type="InterPro" id="IPR036691">
    <property type="entry name" value="Endo/exonu/phosph_ase_sf"/>
</dbReference>
<dbReference type="EMBL" id="KB298748">
    <property type="protein sequence ID" value="ELU08793.1"/>
    <property type="molecule type" value="Genomic_DNA"/>
</dbReference>
<gene>
    <name evidence="3" type="ORF">CAPTEDRAFT_204672</name>
</gene>
<dbReference type="EMBL" id="AMQN01021513">
    <property type="status" value="NOT_ANNOTATED_CDS"/>
    <property type="molecule type" value="Genomic_DNA"/>
</dbReference>
<evidence type="ECO:0000313" key="5">
    <source>
        <dbReference type="Proteomes" id="UP000014760"/>
    </source>
</evidence>
<dbReference type="AlphaFoldDB" id="R7URL6"/>
<dbReference type="Gene3D" id="3.60.10.10">
    <property type="entry name" value="Endonuclease/exonuclease/phosphatase"/>
    <property type="match status" value="1"/>
</dbReference>
<organism evidence="3">
    <name type="scientific">Capitella teleta</name>
    <name type="common">Polychaete worm</name>
    <dbReference type="NCBI Taxonomy" id="283909"/>
    <lineage>
        <taxon>Eukaryota</taxon>
        <taxon>Metazoa</taxon>
        <taxon>Spiralia</taxon>
        <taxon>Lophotrochozoa</taxon>
        <taxon>Annelida</taxon>
        <taxon>Polychaeta</taxon>
        <taxon>Sedentaria</taxon>
        <taxon>Scolecida</taxon>
        <taxon>Capitellidae</taxon>
        <taxon>Capitella</taxon>
    </lineage>
</organism>
<evidence type="ECO:0000259" key="2">
    <source>
        <dbReference type="Pfam" id="PF03372"/>
    </source>
</evidence>
<sequence length="619" mass="70963">MDLLMLSEINTMKKEDLKNALLDLIDYVKKANKNDSVMLQILEEVKKGSNEREELKDEMTQLKSNNEVHVLLKELADVKSHLSAFHLHQQPTMENDSSPPPSFADAVKKSVHAALKEDKAKCDVIISKVEEKGKNESFVADLFSTISYDTKPIGVMRLGRKKEDTHHHRLLKWSFSANFEARDFRSRFEEVRKDKPNDLSGFHVRPGRNQEDQAAFRKSAIVANTFNKEAKHEGDMCSYSVRDSGSIWKFEKQADGKWVHISDWKLEKSFFANSNELMNMMTTINYEFPIICLSETWLGATSCHIANIPYYNHEYSIRNARIGGGVSIFIHSNISNYSVRRDISILNSHIESIFIEIDQSFISADRNIVVGCIYRPQKQSAIDFNEILKSTLDRLSNENKHVYLAGDYNINLLTANSHLSCSDFVDVLFANSFLPTINKPTKITGSSATIIDNIFINNLTRASTTSGILANSISDHCPVFCFTPFHNNKSNQNNFITKRLFTDRNKNKFHDLISSTQSDQVLNETNCRTAFTSFYTQFTTIIDKSFPLTKIKLGYKNRKPWLTGAMKNFIKMKNKLYCKYIKTKNPNDQKQYKSYKITLRSILYKAERTHYDPPCVGQA</sequence>
<dbReference type="Pfam" id="PF03372">
    <property type="entry name" value="Exo_endo_phos"/>
    <property type="match status" value="1"/>
</dbReference>
<dbReference type="InterPro" id="IPR005135">
    <property type="entry name" value="Endo/exonuclease/phosphatase"/>
</dbReference>
<accession>R7URL6</accession>
<dbReference type="HOGENOM" id="CLU_441630_0_0_1"/>
<evidence type="ECO:0000313" key="4">
    <source>
        <dbReference type="EnsemblMetazoa" id="CapteP204672"/>
    </source>
</evidence>
<dbReference type="OMA" id="NSCTNPT"/>
<protein>
    <recommendedName>
        <fullName evidence="2">Endonuclease/exonuclease/phosphatase domain-containing protein</fullName>
    </recommendedName>
</protein>
<reference evidence="4" key="3">
    <citation type="submission" date="2015-06" db="UniProtKB">
        <authorList>
            <consortium name="EnsemblMetazoa"/>
        </authorList>
    </citation>
    <scope>IDENTIFICATION</scope>
</reference>
<keyword evidence="5" id="KW-1185">Reference proteome</keyword>
<dbReference type="GO" id="GO:0003824">
    <property type="term" value="F:catalytic activity"/>
    <property type="evidence" value="ECO:0007669"/>
    <property type="project" value="InterPro"/>
</dbReference>
<evidence type="ECO:0000256" key="1">
    <source>
        <dbReference type="SAM" id="Coils"/>
    </source>
</evidence>
<dbReference type="OrthoDB" id="410381at2759"/>
<dbReference type="Proteomes" id="UP000014760">
    <property type="component" value="Unassembled WGS sequence"/>
</dbReference>
<dbReference type="EnsemblMetazoa" id="CapteT204672">
    <property type="protein sequence ID" value="CapteP204672"/>
    <property type="gene ID" value="CapteG204672"/>
</dbReference>
<proteinExistence type="predicted"/>
<evidence type="ECO:0000313" key="3">
    <source>
        <dbReference type="EMBL" id="ELU08793.1"/>
    </source>
</evidence>
<feature type="coiled-coil region" evidence="1">
    <location>
        <begin position="14"/>
        <end position="65"/>
    </location>
</feature>
<dbReference type="PANTHER" id="PTHR33776:SF4">
    <property type="entry name" value="ENDONUCLEASE_EXONUCLEASE_PHOSPHATASE DOMAIN-CONTAINING PROTEIN"/>
    <property type="match status" value="1"/>
</dbReference>
<name>R7URL6_CAPTE</name>